<keyword evidence="2" id="KW-0479">Metal-binding</keyword>
<keyword evidence="7" id="KW-0482">Metalloprotease</keyword>
<dbReference type="EMBL" id="BAABCX010000001">
    <property type="protein sequence ID" value="GAA3530533.1"/>
    <property type="molecule type" value="Genomic_DNA"/>
</dbReference>
<name>A0ABP6VCP2_9GAMM</name>
<dbReference type="Proteomes" id="UP001500795">
    <property type="component" value="Unassembled WGS sequence"/>
</dbReference>
<evidence type="ECO:0000256" key="8">
    <source>
        <dbReference type="SAM" id="SignalP"/>
    </source>
</evidence>
<feature type="chain" id="PRO_5046847518" evidence="8">
    <location>
        <begin position="21"/>
        <end position="253"/>
    </location>
</feature>
<organism evidence="9 10">
    <name type="scientific">Zobellella aerophila</name>
    <dbReference type="NCBI Taxonomy" id="870480"/>
    <lineage>
        <taxon>Bacteria</taxon>
        <taxon>Pseudomonadati</taxon>
        <taxon>Pseudomonadota</taxon>
        <taxon>Gammaproteobacteria</taxon>
        <taxon>Aeromonadales</taxon>
        <taxon>Aeromonadaceae</taxon>
        <taxon>Zobellella</taxon>
    </lineage>
</organism>
<comment type="caution">
    <text evidence="9">The sequence shown here is derived from an EMBL/GenBank/DDBJ whole genome shotgun (WGS) entry which is preliminary data.</text>
</comment>
<keyword evidence="5" id="KW-0378">Hydrolase</keyword>
<evidence type="ECO:0000256" key="5">
    <source>
        <dbReference type="ARBA" id="ARBA00022801"/>
    </source>
</evidence>
<keyword evidence="10" id="KW-1185">Reference proteome</keyword>
<reference evidence="10" key="1">
    <citation type="journal article" date="2019" name="Int. J. Syst. Evol. Microbiol.">
        <title>The Global Catalogue of Microorganisms (GCM) 10K type strain sequencing project: providing services to taxonomists for standard genome sequencing and annotation.</title>
        <authorList>
            <consortium name="The Broad Institute Genomics Platform"/>
            <consortium name="The Broad Institute Genome Sequencing Center for Infectious Disease"/>
            <person name="Wu L."/>
            <person name="Ma J."/>
        </authorList>
    </citation>
    <scope>NUCLEOTIDE SEQUENCE [LARGE SCALE GENOMIC DNA]</scope>
    <source>
        <strain evidence="10">JCM 17110</strain>
    </source>
</reference>
<evidence type="ECO:0000256" key="3">
    <source>
        <dbReference type="ARBA" id="ARBA00022729"/>
    </source>
</evidence>
<dbReference type="SUPFAM" id="SSF55166">
    <property type="entry name" value="Hedgehog/DD-peptidase"/>
    <property type="match status" value="1"/>
</dbReference>
<keyword evidence="6" id="KW-0862">Zinc</keyword>
<evidence type="ECO:0000313" key="10">
    <source>
        <dbReference type="Proteomes" id="UP001500795"/>
    </source>
</evidence>
<evidence type="ECO:0000256" key="6">
    <source>
        <dbReference type="ARBA" id="ARBA00022833"/>
    </source>
</evidence>
<evidence type="ECO:0000256" key="7">
    <source>
        <dbReference type="ARBA" id="ARBA00023049"/>
    </source>
</evidence>
<gene>
    <name evidence="9" type="primary">mepA</name>
    <name evidence="9" type="ORF">GCM10022394_07280</name>
</gene>
<evidence type="ECO:0000256" key="4">
    <source>
        <dbReference type="ARBA" id="ARBA00022764"/>
    </source>
</evidence>
<protein>
    <submittedName>
        <fullName evidence="9">Penicillin-insensitive murein endopeptidase</fullName>
    </submittedName>
</protein>
<proteinExistence type="predicted"/>
<accession>A0ABP6VCP2</accession>
<keyword evidence="4" id="KW-0574">Periplasm</keyword>
<evidence type="ECO:0000313" key="9">
    <source>
        <dbReference type="EMBL" id="GAA3530533.1"/>
    </source>
</evidence>
<dbReference type="RefSeq" id="WP_344954838.1">
    <property type="nucleotide sequence ID" value="NZ_BAABCX010000001.1"/>
</dbReference>
<dbReference type="Gene3D" id="3.30.1380.10">
    <property type="match status" value="1"/>
</dbReference>
<dbReference type="InterPro" id="IPR009045">
    <property type="entry name" value="Zn_M74/Hedgehog-like"/>
</dbReference>
<evidence type="ECO:0000256" key="1">
    <source>
        <dbReference type="ARBA" id="ARBA00022670"/>
    </source>
</evidence>
<dbReference type="Pfam" id="PF03411">
    <property type="entry name" value="Peptidase_M74"/>
    <property type="match status" value="1"/>
</dbReference>
<keyword evidence="1" id="KW-0645">Protease</keyword>
<sequence length="253" mass="28242">MVPGLLIAILWLPMAAWSQAVGEYAAGCQHNASALPDRGPGYYVIRRQQARYYGQPEMIRYLQDLGKKIVSAGLPPMLVADIAKRRGGPFAYGHRSHQTGLDADIWLRHPPPNPASERLATITAVDMVDHRDYYLTGAFTDHQRQLIALAAEDERVSRVFVHPLIKQAMCRAYRDADWQGRIRPWFGHSSHFHVRLHCPAGHHDCVPQAPVPRGSGCGHELAGWLQDRAGEITVTATAPWRPRLPRACAGWAE</sequence>
<evidence type="ECO:0000256" key="2">
    <source>
        <dbReference type="ARBA" id="ARBA00022723"/>
    </source>
</evidence>
<dbReference type="InterPro" id="IPR005073">
    <property type="entry name" value="Peptidase_M74"/>
</dbReference>
<feature type="signal peptide" evidence="8">
    <location>
        <begin position="1"/>
        <end position="20"/>
    </location>
</feature>
<keyword evidence="3 8" id="KW-0732">Signal</keyword>